<evidence type="ECO:0000313" key="2">
    <source>
        <dbReference type="EMBL" id="KKK20866.1"/>
    </source>
</evidence>
<comment type="caution">
    <text evidence="2">The sequence shown here is derived from an EMBL/GenBank/DDBJ whole genome shotgun (WGS) entry which is preliminary data.</text>
</comment>
<protein>
    <recommendedName>
        <fullName evidence="4">Pentatricopeptide repeat protein</fullName>
    </recommendedName>
</protein>
<evidence type="ECO:0000313" key="3">
    <source>
        <dbReference type="Proteomes" id="UP000034947"/>
    </source>
</evidence>
<proteinExistence type="predicted"/>
<evidence type="ECO:0008006" key="4">
    <source>
        <dbReference type="Google" id="ProtNLM"/>
    </source>
</evidence>
<reference evidence="2 3" key="1">
    <citation type="submission" date="2015-02" db="EMBL/GenBank/DDBJ databases">
        <title>Draft Genome Sequences of Two Closely-Related Aflatoxigenic Aspergillus Species Obtained from the Cote d'Ivoire.</title>
        <authorList>
            <person name="Moore G.G."/>
            <person name="Beltz S.B."/>
            <person name="Mack B.M."/>
        </authorList>
    </citation>
    <scope>NUCLEOTIDE SEQUENCE [LARGE SCALE GENOMIC DNA]</scope>
    <source>
        <strain evidence="2 3">SRRC1432</strain>
    </source>
</reference>
<gene>
    <name evidence="2" type="ORF">AOCH_006575</name>
</gene>
<feature type="compositionally biased region" description="Basic residues" evidence="1">
    <location>
        <begin position="115"/>
        <end position="124"/>
    </location>
</feature>
<feature type="region of interest" description="Disordered" evidence="1">
    <location>
        <begin position="86"/>
        <end position="134"/>
    </location>
</feature>
<dbReference type="Gene3D" id="1.25.40.10">
    <property type="entry name" value="Tetratricopeptide repeat domain"/>
    <property type="match status" value="2"/>
</dbReference>
<dbReference type="PANTHER" id="PTHR47939:SF5">
    <property type="entry name" value="PENTACOTRIPEPTIDE-REPEAT REGION OF PRORP DOMAIN-CONTAINING PROTEIN"/>
    <property type="match status" value="1"/>
</dbReference>
<dbReference type="AlphaFoldDB" id="A0A0F8VCS7"/>
<evidence type="ECO:0000256" key="1">
    <source>
        <dbReference type="SAM" id="MobiDB-lite"/>
    </source>
</evidence>
<sequence length="797" mass="91642">MSFCPLHLLRVRVPFGLPSCVPRQSYRLQHLYRQRRAVPAASYFSDNAAQGNITASDTIINDLRIPSERHDSGSENAVPVVPVRTYEPRPTLDANQTNDPEHTAEPVHDNVKTPQPRRRRRRSPRVAYLRSQGTDATQDGVGRLLYVTPRVTGGVAKTFKYVGKELLEEERKIRSQSLLHDNLTLRKWRMVRNEIHRATRRGLRLRPRVVSPEKLVLSQGDKDLLDKLRIDDGQGSFRDAWEALGKLEKTVHWHRLSLWLLWHSPKHLPDFLTITCQSADKPVFAMSADCVLSLSDCHPEIVKKNPSFIKICLDPKLWPVFYLPQKAARLYMLHADRDEFYTAYNYAESKQLHIVAPTYLCYMKRFIEFQDIENAIKALESVRNIGHPDFLLNSPSVLRHCCKLLTLDSVENTGKGRNFRILPKLLELGIRPNRDMMNIVLSNAFKTGDPQVGLDILQYMNSQGFEADTYTYVTLLTDAVARQDEARVLSLSQEINARQDLRENAWIQSKLLHYQFLSRAKQIDPHDDPNEVFYSMLQLYNQLHDIAPLKDLTIIPPQYTPAGSKKSPPSLPALHIMIATYLRCQKNISSVQRVYAQFQRLTWQGHATIAPLAASDHTYNEFLVAFRNDPRGLRPAVRLVEDMLHFSNEASEQPEKKHIHAKPTAQTWTLLMSSFVYNKQSHAAEKVRAMMAKHGVQFNKVTWDMVIRNHVNTHNIPKIAKAVKEMESQGYTMDEHTLKTLRYLKDPERLWMAIEELDKLSDSNPSPTLYTPGDWKGAEALLEKGLRRLKRNMKSKA</sequence>
<dbReference type="EMBL" id="JYKN01001344">
    <property type="protein sequence ID" value="KKK20866.1"/>
    <property type="molecule type" value="Genomic_DNA"/>
</dbReference>
<accession>A0A0F8VCS7</accession>
<dbReference type="PANTHER" id="PTHR47939">
    <property type="entry name" value="MEMBRANE-ASSOCIATED SALT-INDUCIBLE PROTEIN-LIKE"/>
    <property type="match status" value="1"/>
</dbReference>
<name>A0A0F8VCS7_9EURO</name>
<dbReference type="VEuPathDB" id="FungiDB:P175DRAFT_0431922"/>
<dbReference type="Proteomes" id="UP000034947">
    <property type="component" value="Unassembled WGS sequence"/>
</dbReference>
<organism evidence="2 3">
    <name type="scientific">Aspergillus ochraceoroseus</name>
    <dbReference type="NCBI Taxonomy" id="138278"/>
    <lineage>
        <taxon>Eukaryota</taxon>
        <taxon>Fungi</taxon>
        <taxon>Dikarya</taxon>
        <taxon>Ascomycota</taxon>
        <taxon>Pezizomycotina</taxon>
        <taxon>Eurotiomycetes</taxon>
        <taxon>Eurotiomycetidae</taxon>
        <taxon>Eurotiales</taxon>
        <taxon>Aspergillaceae</taxon>
        <taxon>Aspergillus</taxon>
        <taxon>Aspergillus subgen. Nidulantes</taxon>
    </lineage>
</organism>
<keyword evidence="3" id="KW-1185">Reference proteome</keyword>
<dbReference type="InterPro" id="IPR011990">
    <property type="entry name" value="TPR-like_helical_dom_sf"/>
</dbReference>
<dbReference type="InterPro" id="IPR050667">
    <property type="entry name" value="PPR-containing_protein"/>
</dbReference>
<dbReference type="OrthoDB" id="185373at2759"/>
<feature type="compositionally biased region" description="Basic and acidic residues" evidence="1">
    <location>
        <begin position="99"/>
        <end position="111"/>
    </location>
</feature>